<dbReference type="OrthoDB" id="74360at2759"/>
<dbReference type="InterPro" id="IPR032710">
    <property type="entry name" value="NTF2-like_dom_sf"/>
</dbReference>
<evidence type="ECO:0000256" key="1">
    <source>
        <dbReference type="ARBA" id="ARBA00023002"/>
    </source>
</evidence>
<keyword evidence="1" id="KW-0560">Oxidoreductase</keyword>
<dbReference type="PANTHER" id="PTHR43539:SF68">
    <property type="entry name" value="FLAVIN-BINDING MONOOXYGENASE-LIKE PROTEIN (AFU_ORTHOLOGUE AFUA_4G09220)"/>
    <property type="match status" value="1"/>
</dbReference>
<dbReference type="InterPro" id="IPR036188">
    <property type="entry name" value="FAD/NAD-bd_sf"/>
</dbReference>
<dbReference type="EMBL" id="LXFE01000157">
    <property type="protein sequence ID" value="OLL26601.1"/>
    <property type="molecule type" value="Genomic_DNA"/>
</dbReference>
<name>A0A1U7LVR2_NEOID</name>
<evidence type="ECO:0000313" key="2">
    <source>
        <dbReference type="EMBL" id="OLL26601.1"/>
    </source>
</evidence>
<dbReference type="PRINTS" id="PR00411">
    <property type="entry name" value="PNDRDTASEI"/>
</dbReference>
<keyword evidence="3" id="KW-1185">Reference proteome</keyword>
<dbReference type="Proteomes" id="UP000186594">
    <property type="component" value="Unassembled WGS sequence"/>
</dbReference>
<keyword evidence="2" id="KW-0670">Pyruvate</keyword>
<dbReference type="SUPFAM" id="SSF51905">
    <property type="entry name" value="FAD/NAD(P)-binding domain"/>
    <property type="match status" value="2"/>
</dbReference>
<dbReference type="Pfam" id="PF13738">
    <property type="entry name" value="Pyr_redox_3"/>
    <property type="match status" value="1"/>
</dbReference>
<organism evidence="2 3">
    <name type="scientific">Neolecta irregularis (strain DAH-3)</name>
    <dbReference type="NCBI Taxonomy" id="1198029"/>
    <lineage>
        <taxon>Eukaryota</taxon>
        <taxon>Fungi</taxon>
        <taxon>Dikarya</taxon>
        <taxon>Ascomycota</taxon>
        <taxon>Taphrinomycotina</taxon>
        <taxon>Neolectales</taxon>
        <taxon>Neolectaceae</taxon>
        <taxon>Neolecta</taxon>
    </lineage>
</organism>
<protein>
    <submittedName>
        <fullName evidence="2">Putative indole-3-pyruvate monooxygenase</fullName>
    </submittedName>
</protein>
<keyword evidence="2" id="KW-0503">Monooxygenase</keyword>
<proteinExistence type="predicted"/>
<accession>A0A1U7LVR2</accession>
<dbReference type="GO" id="GO:0004497">
    <property type="term" value="F:monooxygenase activity"/>
    <property type="evidence" value="ECO:0007669"/>
    <property type="project" value="UniProtKB-KW"/>
</dbReference>
<gene>
    <name evidence="2" type="ORF">NEOLI_000053</name>
</gene>
<dbReference type="Gene3D" id="3.50.50.60">
    <property type="entry name" value="FAD/NAD(P)-binding domain"/>
    <property type="match status" value="2"/>
</dbReference>
<dbReference type="STRING" id="1198029.A0A1U7LVR2"/>
<dbReference type="OMA" id="FTHMAYL"/>
<dbReference type="AlphaFoldDB" id="A0A1U7LVR2"/>
<dbReference type="InterPro" id="IPR050982">
    <property type="entry name" value="Auxin_biosynth/cation_transpt"/>
</dbReference>
<dbReference type="SUPFAM" id="SSF54427">
    <property type="entry name" value="NTF2-like"/>
    <property type="match status" value="1"/>
</dbReference>
<evidence type="ECO:0000313" key="3">
    <source>
        <dbReference type="Proteomes" id="UP000186594"/>
    </source>
</evidence>
<dbReference type="PANTHER" id="PTHR43539">
    <property type="entry name" value="FLAVIN-BINDING MONOOXYGENASE-LIKE PROTEIN (AFU_ORTHOLOGUE AFUA_4G09220)"/>
    <property type="match status" value="1"/>
</dbReference>
<sequence>MATPFVQSTSPLLSKSLNLEGSEYDAQSQTVITIAESFMRDFSVAMEKCHIDRIVGLIHPDGWWRDMLALSWEHRTVHGTDEIHKFLVLYLAKIRISCIRLEDGKIPVLSNIEGAFAWIEMFFNFETEVAVGRGVIRLRQDRNTWKAFTIYTCASELKGFEEKVGPTRSSGTIHGEILGRKGWSEKRREEIEKGEHEVLIIGAGQAGLCTAASLGMLGVDALIIEKNDRIGDNWRKRYEFLVLHDPVYYNHFPYLPYPKHWPVFTPKDRLADWFECYAAALELNVWTHTTLVTINFDQERKRWIVKVIRKDGTKRTITPAHIVMATGLDANPNIPSFKGIESFEGNVHHASAHNSGKNWAGKKVVVVGCCNSGMDISHFLYEQGVEVTMVQRSSTYVMSSMHGIKILFQGLYEEGGPPTEDADLVFASIPIPVMAKLHQIKTKEIAELDKEILHNLEKVGFKYDMGIDGSGFFMKYLSRGGGYYIDVGCCKLIGDGKIKIKQGVEIDSFDKDGIIFCDGSKLEADIVVLATGYRKDVRETVRKLFGNKVADCCKEVWGLNEEGELRGAWQRSGHPGLWIVGGNLHFSRFCSRNLALQIKAIQEGLLDY</sequence>
<reference evidence="2 3" key="1">
    <citation type="submission" date="2016-04" db="EMBL/GenBank/DDBJ databases">
        <title>Evolutionary innovation and constraint leading to complex multicellularity in the Ascomycota.</title>
        <authorList>
            <person name="Cisse O."/>
            <person name="Nguyen A."/>
            <person name="Hewitt D.A."/>
            <person name="Jedd G."/>
            <person name="Stajich J.E."/>
        </authorList>
    </citation>
    <scope>NUCLEOTIDE SEQUENCE [LARGE SCALE GENOMIC DNA]</scope>
    <source>
        <strain evidence="2 3">DAH-3</strain>
    </source>
</reference>
<dbReference type="GO" id="GO:0050660">
    <property type="term" value="F:flavin adenine dinucleotide binding"/>
    <property type="evidence" value="ECO:0007669"/>
    <property type="project" value="TreeGrafter"/>
</dbReference>
<comment type="caution">
    <text evidence="2">The sequence shown here is derived from an EMBL/GenBank/DDBJ whole genome shotgun (WGS) entry which is preliminary data.</text>
</comment>